<evidence type="ECO:0000256" key="1">
    <source>
        <dbReference type="SAM" id="MobiDB-lite"/>
    </source>
</evidence>
<feature type="compositionally biased region" description="Low complexity" evidence="1">
    <location>
        <begin position="424"/>
        <end position="453"/>
    </location>
</feature>
<keyword evidence="4" id="KW-1185">Reference proteome</keyword>
<dbReference type="Pfam" id="PF14099">
    <property type="entry name" value="Polysacc_lyase"/>
    <property type="match status" value="1"/>
</dbReference>
<accession>A0A7Y9E1M4</accession>
<feature type="signal peptide" evidence="2">
    <location>
        <begin position="1"/>
        <end position="27"/>
    </location>
</feature>
<proteinExistence type="predicted"/>
<feature type="region of interest" description="Disordered" evidence="1">
    <location>
        <begin position="157"/>
        <end position="207"/>
    </location>
</feature>
<evidence type="ECO:0000313" key="4">
    <source>
        <dbReference type="Proteomes" id="UP000535890"/>
    </source>
</evidence>
<dbReference type="Gene3D" id="2.60.120.200">
    <property type="match status" value="1"/>
</dbReference>
<evidence type="ECO:0000256" key="2">
    <source>
        <dbReference type="SAM" id="SignalP"/>
    </source>
</evidence>
<dbReference type="AlphaFoldDB" id="A0A7Y9E1M4"/>
<evidence type="ECO:0008006" key="5">
    <source>
        <dbReference type="Google" id="ProtNLM"/>
    </source>
</evidence>
<feature type="chain" id="PRO_5031508997" description="Polysaccharide lyase-like protein" evidence="2">
    <location>
        <begin position="28"/>
        <end position="461"/>
    </location>
</feature>
<dbReference type="EMBL" id="JACCBN010000001">
    <property type="protein sequence ID" value="NYD39290.1"/>
    <property type="molecule type" value="Genomic_DNA"/>
</dbReference>
<keyword evidence="2" id="KW-0732">Signal</keyword>
<protein>
    <recommendedName>
        <fullName evidence="5">Polysaccharide lyase-like protein</fullName>
    </recommendedName>
</protein>
<comment type="caution">
    <text evidence="3">The sequence shown here is derived from an EMBL/GenBank/DDBJ whole genome shotgun (WGS) entry which is preliminary data.</text>
</comment>
<organism evidence="3 4">
    <name type="scientific">Actinomycetospora corticicola</name>
    <dbReference type="NCBI Taxonomy" id="663602"/>
    <lineage>
        <taxon>Bacteria</taxon>
        <taxon>Bacillati</taxon>
        <taxon>Actinomycetota</taxon>
        <taxon>Actinomycetes</taxon>
        <taxon>Pseudonocardiales</taxon>
        <taxon>Pseudonocardiaceae</taxon>
        <taxon>Actinomycetospora</taxon>
    </lineage>
</organism>
<sequence length="461" mass="47043">MLARRRAAATGAVVAALLLAGTTAATAGPGIVTPGGETWAAELALEGGDDTGVVLADGAVRPATPRTEGVLTVAPRRLLRPAAALDGTVTADLPPGTSVDLQARGLDAIGQWGPWLAVRDRAPARFAGPTSEVQVRLRLRGAADGSAVPAAREVWLTSETAEPAPPDTATATPPTIATDRPRVAAATTTSPTSPATTTSPISAPSSTAGLIWDGSIATKGLGGFKDTPYNITGSSTVTVIDGPPKAIRFTVPSGSQRAEIEPDVDEFGEGETRYFRLTYTLPPSFPLNPSGFQLATQWKNDGTGSPPLELRIEDGTFRLGGGFGRPGGSRLFATDIAPAITGRPVDLVVGIVFSSDPAKGRVDVWVDEQQKLAGFRPPGGTLYPGKQSYWKVGLYRDTGNAGTATADLGVARLGETYESVAGGPAPSTTTSSPTASPSVTSTASSPTSPTPTVRTDGVGGP</sequence>
<dbReference type="Proteomes" id="UP000535890">
    <property type="component" value="Unassembled WGS sequence"/>
</dbReference>
<gene>
    <name evidence="3" type="ORF">BJ983_005392</name>
</gene>
<reference evidence="3 4" key="1">
    <citation type="submission" date="2020-07" db="EMBL/GenBank/DDBJ databases">
        <title>Sequencing the genomes of 1000 actinobacteria strains.</title>
        <authorList>
            <person name="Klenk H.-P."/>
        </authorList>
    </citation>
    <scope>NUCLEOTIDE SEQUENCE [LARGE SCALE GENOMIC DNA]</scope>
    <source>
        <strain evidence="3 4">DSM 45772</strain>
    </source>
</reference>
<evidence type="ECO:0000313" key="3">
    <source>
        <dbReference type="EMBL" id="NYD39290.1"/>
    </source>
</evidence>
<name>A0A7Y9E1M4_9PSEU</name>
<feature type="region of interest" description="Disordered" evidence="1">
    <location>
        <begin position="419"/>
        <end position="461"/>
    </location>
</feature>
<dbReference type="InterPro" id="IPR025975">
    <property type="entry name" value="Polysacc_lyase"/>
</dbReference>
<feature type="compositionally biased region" description="Low complexity" evidence="1">
    <location>
        <begin position="159"/>
        <end position="207"/>
    </location>
</feature>